<organism evidence="2 3">
    <name type="scientific">Pseudomonas paraeruginosa</name>
    <dbReference type="NCBI Taxonomy" id="2994495"/>
    <lineage>
        <taxon>Bacteria</taxon>
        <taxon>Pseudomonadati</taxon>
        <taxon>Pseudomonadota</taxon>
        <taxon>Gammaproteobacteria</taxon>
        <taxon>Pseudomonadales</taxon>
        <taxon>Pseudomonadaceae</taxon>
        <taxon>Pseudomonas</taxon>
    </lineage>
</organism>
<evidence type="ECO:0000313" key="3">
    <source>
        <dbReference type="Proteomes" id="UP000238390"/>
    </source>
</evidence>
<keyword evidence="2" id="KW-0614">Plasmid</keyword>
<reference evidence="2 3" key="1">
    <citation type="submission" date="2018-02" db="EMBL/GenBank/DDBJ databases">
        <title>FDA/CDC Antimicrobial Resistant Isolate Bank Genome Sequencing.</title>
        <authorList>
            <person name="Benahmed F.H."/>
            <person name="Lutgring J.D."/>
            <person name="Yoo B."/>
            <person name="Machado M."/>
            <person name="Brown A."/>
            <person name="McAllister G."/>
            <person name="Perry A."/>
            <person name="Halpin A.L."/>
            <person name="Vavikolanu K."/>
            <person name="Ott S."/>
            <person name="Zhao X."/>
            <person name="Tallon L.J."/>
            <person name="Sadzewicz L."/>
            <person name="Aluvathingal J."/>
            <person name="Nadendla S."/>
            <person name="Voskania-kordi A."/>
            <person name="Simonyan V."/>
            <person name="Patel J."/>
            <person name="Shawar R.M."/>
        </authorList>
    </citation>
    <scope>NUCLEOTIDE SEQUENCE [LARGE SCALE GENOMIC DNA]</scope>
    <source>
        <strain evidence="2 3">AR_0356</strain>
        <plasmid evidence="2 3">unnamed3</plasmid>
    </source>
</reference>
<keyword evidence="3" id="KW-1185">Reference proteome</keyword>
<name>A0A2R3IL18_9PSED</name>
<proteinExistence type="predicted"/>
<geneLocation type="plasmid" evidence="2 3">
    <name>unnamed3</name>
</geneLocation>
<dbReference type="Pfam" id="PF26125">
    <property type="entry name" value="AcrVA2-like"/>
    <property type="match status" value="1"/>
</dbReference>
<sequence>MSNKVVTRAISRYAPLRYEATRPFAMTLGPRFHARAKLGFKERSRFLLHELLPAVRQALEALGRPTGPGPGQAELGNVQVFGGYLAGGRIVFDFHKRLTMALLETDVEAVPLSAIPRPADSVYLHFGAGSGVSIEGDVIEGAFVTWSEGLGEPRRLIVDFVKDGQFSDRLFWLQESGEPMVGCSVDMSEPGLGVIVALENSVREIEERNKAVFEQLAEAERQLERKYGEVVSIPSPVSRIGQNLPLLKRGLALVVNCLLYLRVAPEDRSDEWDDRADACLVDQATNAEKPGTRRTAERTLLNQGYVKIRYVGHQFASTAAGQGLGEIGRSVATHFRRGHFRSQPYGPERSLRKVIFIPPVVVNPGQSELPGRIYEV</sequence>
<accession>A0A2R3IL18</accession>
<dbReference type="EMBL" id="CP027167">
    <property type="protein sequence ID" value="AVK02581.1"/>
    <property type="molecule type" value="Genomic_DNA"/>
</dbReference>
<evidence type="ECO:0000256" key="1">
    <source>
        <dbReference type="SAM" id="Coils"/>
    </source>
</evidence>
<dbReference type="AlphaFoldDB" id="A0A2R3IL18"/>
<feature type="coiled-coil region" evidence="1">
    <location>
        <begin position="195"/>
        <end position="229"/>
    </location>
</feature>
<dbReference type="InterPro" id="IPR058915">
    <property type="entry name" value="AcrVA2-like"/>
</dbReference>
<keyword evidence="1" id="KW-0175">Coiled coil</keyword>
<protein>
    <submittedName>
        <fullName evidence="2">Uncharacterized protein</fullName>
    </submittedName>
</protein>
<dbReference type="Proteomes" id="UP000238390">
    <property type="component" value="Plasmid unnamed3"/>
</dbReference>
<gene>
    <name evidence="2" type="ORF">CSB93_7071</name>
</gene>
<evidence type="ECO:0000313" key="2">
    <source>
        <dbReference type="EMBL" id="AVK02581.1"/>
    </source>
</evidence>
<dbReference type="RefSeq" id="WP_123809511.1">
    <property type="nucleotide sequence ID" value="NZ_CP027167.1"/>
</dbReference>